<dbReference type="GO" id="GO:0003677">
    <property type="term" value="F:DNA binding"/>
    <property type="evidence" value="ECO:0007669"/>
    <property type="project" value="UniProtKB-KW"/>
</dbReference>
<protein>
    <submittedName>
        <fullName evidence="5">DNA-binding transcriptional regulator, CsgD family</fullName>
    </submittedName>
</protein>
<dbReference type="EMBL" id="CP011366">
    <property type="protein sequence ID" value="AKG74154.1"/>
    <property type="molecule type" value="Genomic_DNA"/>
</dbReference>
<dbReference type="InterPro" id="IPR016032">
    <property type="entry name" value="Sig_transdc_resp-reg_C-effctor"/>
</dbReference>
<dbReference type="Proteomes" id="UP000183090">
    <property type="component" value="Unassembled WGS sequence"/>
</dbReference>
<sequence length="218" mass="24587">MISSLIIDISGSSDADKEVLDDLRRMETEIKTWVADDDFSHVNHRMGDELFALSSVPYNTLFIAIYAKLLWYHSDFPLKCSYHTADIEPPDGNPEQWSHRTVKDTREALEAIKKSSIQDFASPGMPDEIVIPLMYLTDILSGMTPLQQEVASLRLSGMPQKDIACILDKNESTVSAHYSKSRGRQLGIIITFLAARYGSRTEALSGHFKESVERRFKS</sequence>
<dbReference type="SUPFAM" id="SSF46894">
    <property type="entry name" value="C-terminal effector domain of the bipartite response regulators"/>
    <property type="match status" value="1"/>
</dbReference>
<dbReference type="Pfam" id="PF08281">
    <property type="entry name" value="Sigma70_r4_2"/>
    <property type="match status" value="1"/>
</dbReference>
<keyword evidence="5" id="KW-0238">DNA-binding</keyword>
<dbReference type="GO" id="GO:0006352">
    <property type="term" value="P:DNA-templated transcription initiation"/>
    <property type="evidence" value="ECO:0007669"/>
    <property type="project" value="InterPro"/>
</dbReference>
<dbReference type="InterPro" id="IPR013249">
    <property type="entry name" value="RNA_pol_sigma70_r4_t2"/>
</dbReference>
<keyword evidence="6" id="KW-1185">Reference proteome</keyword>
<evidence type="ECO:0000313" key="6">
    <source>
        <dbReference type="Proteomes" id="UP000034029"/>
    </source>
</evidence>
<reference evidence="6" key="2">
    <citation type="submission" date="2015-04" db="EMBL/GenBank/DDBJ databases">
        <title>Complete genome sequence of Salinicoccus halodurans strain H3B36, isolated from the Qaidam basin of China.</title>
        <authorList>
            <person name="Ma Y."/>
            <person name="Jiang K."/>
            <person name="Xue Y."/>
        </authorList>
    </citation>
    <scope>NUCLEOTIDE SEQUENCE [LARGE SCALE GENOMIC DNA]</scope>
    <source>
        <strain evidence="6">H3B36</strain>
    </source>
</reference>
<organism evidence="5 7">
    <name type="scientific">Salinicoccus halodurans</name>
    <dbReference type="NCBI Taxonomy" id="407035"/>
    <lineage>
        <taxon>Bacteria</taxon>
        <taxon>Bacillati</taxon>
        <taxon>Bacillota</taxon>
        <taxon>Bacilli</taxon>
        <taxon>Bacillales</taxon>
        <taxon>Staphylococcaceae</taxon>
        <taxon>Salinicoccus</taxon>
    </lineage>
</organism>
<name>A0A0F7HM26_9STAP</name>
<dbReference type="KEGG" id="shv:AAT16_07835"/>
<dbReference type="EMBL" id="FOTB01000001">
    <property type="protein sequence ID" value="SFK61212.1"/>
    <property type="molecule type" value="Genomic_DNA"/>
</dbReference>
<reference evidence="4 6" key="1">
    <citation type="journal article" date="2015" name="Int. J. Syst. Evol. Microbiol.">
        <title>Complete genome sequence of Salinicoccus halodurans H3B36, isolated from the Qaidam Basin in China.</title>
        <authorList>
            <person name="Jiang K."/>
            <person name="Xue Y."/>
            <person name="Ma Y."/>
        </authorList>
    </citation>
    <scope>NUCLEOTIDE SEQUENCE [LARGE SCALE GENOMIC DNA]</scope>
    <source>
        <strain evidence="4 6">H3B36</strain>
    </source>
</reference>
<evidence type="ECO:0000313" key="7">
    <source>
        <dbReference type="Proteomes" id="UP000183090"/>
    </source>
</evidence>
<evidence type="ECO:0000313" key="4">
    <source>
        <dbReference type="EMBL" id="AKG74154.1"/>
    </source>
</evidence>
<reference evidence="5 7" key="3">
    <citation type="submission" date="2016-10" db="EMBL/GenBank/DDBJ databases">
        <authorList>
            <person name="Varghese N."/>
            <person name="Submissions S."/>
        </authorList>
    </citation>
    <scope>NUCLEOTIDE SEQUENCE [LARGE SCALE GENOMIC DNA]</scope>
    <source>
        <strain evidence="5 7">CGMCC 1.6501</strain>
    </source>
</reference>
<evidence type="ECO:0000313" key="5">
    <source>
        <dbReference type="EMBL" id="SFK61212.1"/>
    </source>
</evidence>
<keyword evidence="1" id="KW-0805">Transcription regulation</keyword>
<dbReference type="RefSeq" id="WP_046790338.1">
    <property type="nucleotide sequence ID" value="NZ_CP011366.1"/>
</dbReference>
<accession>A0A0F7HM26</accession>
<dbReference type="OrthoDB" id="2417235at2"/>
<feature type="domain" description="RNA polymerase sigma factor 70 region 4 type 2" evidence="3">
    <location>
        <begin position="134"/>
        <end position="182"/>
    </location>
</feature>
<evidence type="ECO:0000256" key="1">
    <source>
        <dbReference type="ARBA" id="ARBA00023015"/>
    </source>
</evidence>
<keyword evidence="2" id="KW-0804">Transcription</keyword>
<dbReference type="Proteomes" id="UP000034029">
    <property type="component" value="Chromosome"/>
</dbReference>
<dbReference type="AlphaFoldDB" id="A0A0F7HM26"/>
<proteinExistence type="predicted"/>
<gene>
    <name evidence="4" type="ORF">AAT16_07835</name>
    <name evidence="5" type="ORF">SAMN05216235_0814</name>
</gene>
<evidence type="ECO:0000256" key="2">
    <source>
        <dbReference type="ARBA" id="ARBA00023163"/>
    </source>
</evidence>
<evidence type="ECO:0000259" key="3">
    <source>
        <dbReference type="Pfam" id="PF08281"/>
    </source>
</evidence>
<dbReference type="GO" id="GO:0016987">
    <property type="term" value="F:sigma factor activity"/>
    <property type="evidence" value="ECO:0007669"/>
    <property type="project" value="InterPro"/>
</dbReference>